<feature type="transmembrane region" description="Helical" evidence="1">
    <location>
        <begin position="9"/>
        <end position="28"/>
    </location>
</feature>
<sequence length="732" mass="83379">MIQSKDRVYIYAVIAIACYYLSGIYHHLGSYTQFAIIPLFLLGILVEIIQIPIGSAYGTLTVGVVLGTMILFGPYVAAPLVACAVLFQAVLNNKILKKNQKGMLTAYFNAAQYALCVFAAYGVFTWLGGRDIPVTQLLTSVRLLILIPVAATYMIMNHMFIYTLIYLRNDQLLASNFRELFLSDAMNYLISTPFAVFMLVFNNYLPFIFLTFLPLLLFGQVMKLYQKISRLNEVHQVNAQLQSEFDLDKIYNSIVEAAGRLTNCAAGVLWVLRGDRIYPVCSSDESVAAQLPQEGMSLEQTGIVVNCVKNKRVERVDDVWKDRRVKSIKGKAHFESVLVVPLLSRDKVVGVITCYGTRPYVFTAEQTEWVTVLATQVGVIIENANLYQELQEATLRDPGTGLYNYRYFYQELKRRMQMAKEQKRALSIVIIDIDHFKKYNDTYGHVVGDEVLRQTGQVIQKTVGNRGVVARYGGEEFAVILDEPLEEAKLSVEHLRRAVAHNKFEYQGYVVQGVTISVGLATYPDHDQDEKELLEKADQAMYWGAKQRGRNKVAVYTPDFDAHLFVDQLTGLYTYHYLHMKMMDEYTSVSKESGSQFGLIFFNVIEFDNINRTFGFEIGNHVLREISVLIKQSVRHGEIASRYGGDEFLLLVPSVDRVEADRIRERIVKAITQHPFRVRDNVIVRVMMRSDIMIYPDEVAEEPQLISMIPETFLHLSSEWTEKETERVDTSS</sequence>
<dbReference type="EMBL" id="JAEQNB010000003">
    <property type="protein sequence ID" value="MBL0387477.1"/>
    <property type="molecule type" value="Genomic_DNA"/>
</dbReference>
<feature type="transmembrane region" description="Helical" evidence="1">
    <location>
        <begin position="110"/>
        <end position="129"/>
    </location>
</feature>
<dbReference type="InterPro" id="IPR029787">
    <property type="entry name" value="Nucleotide_cyclase"/>
</dbReference>
<feature type="domain" description="GGDEF" evidence="2">
    <location>
        <begin position="424"/>
        <end position="558"/>
    </location>
</feature>
<dbReference type="PANTHER" id="PTHR45138">
    <property type="entry name" value="REGULATORY COMPONENTS OF SENSORY TRANSDUCTION SYSTEM"/>
    <property type="match status" value="1"/>
</dbReference>
<proteinExistence type="predicted"/>
<dbReference type="RefSeq" id="WP_201635493.1">
    <property type="nucleotide sequence ID" value="NZ_JAEQNB010000003.1"/>
</dbReference>
<keyword evidence="1" id="KW-1133">Transmembrane helix</keyword>
<dbReference type="Gene3D" id="3.30.70.270">
    <property type="match status" value="2"/>
</dbReference>
<dbReference type="InterPro" id="IPR029016">
    <property type="entry name" value="GAF-like_dom_sf"/>
</dbReference>
<organism evidence="3 4">
    <name type="scientific">Tumebacillus amylolyticus</name>
    <dbReference type="NCBI Taxonomy" id="2801339"/>
    <lineage>
        <taxon>Bacteria</taxon>
        <taxon>Bacillati</taxon>
        <taxon>Bacillota</taxon>
        <taxon>Bacilli</taxon>
        <taxon>Bacillales</taxon>
        <taxon>Alicyclobacillaceae</taxon>
        <taxon>Tumebacillus</taxon>
    </lineage>
</organism>
<dbReference type="CDD" id="cd01949">
    <property type="entry name" value="GGDEF"/>
    <property type="match status" value="2"/>
</dbReference>
<protein>
    <submittedName>
        <fullName evidence="3">Diguanylate cyclase</fullName>
    </submittedName>
</protein>
<dbReference type="PROSITE" id="PS51257">
    <property type="entry name" value="PROKAR_LIPOPROTEIN"/>
    <property type="match status" value="1"/>
</dbReference>
<dbReference type="Pfam" id="PF13185">
    <property type="entry name" value="GAF_2"/>
    <property type="match status" value="1"/>
</dbReference>
<dbReference type="SUPFAM" id="SSF55073">
    <property type="entry name" value="Nucleotide cyclase"/>
    <property type="match status" value="2"/>
</dbReference>
<dbReference type="InterPro" id="IPR000160">
    <property type="entry name" value="GGDEF_dom"/>
</dbReference>
<gene>
    <name evidence="3" type="ORF">JJB07_12520</name>
</gene>
<evidence type="ECO:0000313" key="3">
    <source>
        <dbReference type="EMBL" id="MBL0387477.1"/>
    </source>
</evidence>
<feature type="transmembrane region" description="Helical" evidence="1">
    <location>
        <begin position="34"/>
        <end position="53"/>
    </location>
</feature>
<keyword evidence="1" id="KW-0472">Membrane</keyword>
<reference evidence="3 4" key="1">
    <citation type="submission" date="2021-01" db="EMBL/GenBank/DDBJ databases">
        <title>Tumebacillus sp. strain ITR2 16S ribosomal RNA gene Genome sequencing and assembly.</title>
        <authorList>
            <person name="Kang M."/>
        </authorList>
    </citation>
    <scope>NUCLEOTIDE SEQUENCE [LARGE SCALE GENOMIC DNA]</scope>
    <source>
        <strain evidence="3 4">ITR2</strain>
    </source>
</reference>
<name>A0ABS1JB21_9BACL</name>
<feature type="transmembrane region" description="Helical" evidence="1">
    <location>
        <begin position="141"/>
        <end position="165"/>
    </location>
</feature>
<dbReference type="Proteomes" id="UP000602284">
    <property type="component" value="Unassembled WGS sequence"/>
</dbReference>
<dbReference type="Pfam" id="PF00990">
    <property type="entry name" value="GGDEF"/>
    <property type="match status" value="2"/>
</dbReference>
<dbReference type="PROSITE" id="PS50887">
    <property type="entry name" value="GGDEF"/>
    <property type="match status" value="2"/>
</dbReference>
<feature type="transmembrane region" description="Helical" evidence="1">
    <location>
        <begin position="185"/>
        <end position="218"/>
    </location>
</feature>
<dbReference type="Gene3D" id="3.30.450.40">
    <property type="match status" value="1"/>
</dbReference>
<dbReference type="PANTHER" id="PTHR45138:SF9">
    <property type="entry name" value="DIGUANYLATE CYCLASE DGCM-RELATED"/>
    <property type="match status" value="1"/>
</dbReference>
<evidence type="ECO:0000313" key="4">
    <source>
        <dbReference type="Proteomes" id="UP000602284"/>
    </source>
</evidence>
<comment type="caution">
    <text evidence="3">The sequence shown here is derived from an EMBL/GenBank/DDBJ whole genome shotgun (WGS) entry which is preliminary data.</text>
</comment>
<accession>A0ABS1JB21</accession>
<evidence type="ECO:0000256" key="1">
    <source>
        <dbReference type="SAM" id="Phobius"/>
    </source>
</evidence>
<feature type="domain" description="GGDEF" evidence="2">
    <location>
        <begin position="595"/>
        <end position="730"/>
    </location>
</feature>
<keyword evidence="4" id="KW-1185">Reference proteome</keyword>
<evidence type="ECO:0000259" key="2">
    <source>
        <dbReference type="PROSITE" id="PS50887"/>
    </source>
</evidence>
<dbReference type="SUPFAM" id="SSF55781">
    <property type="entry name" value="GAF domain-like"/>
    <property type="match status" value="1"/>
</dbReference>
<dbReference type="InterPro" id="IPR050469">
    <property type="entry name" value="Diguanylate_Cyclase"/>
</dbReference>
<feature type="transmembrane region" description="Helical" evidence="1">
    <location>
        <begin position="60"/>
        <end position="90"/>
    </location>
</feature>
<dbReference type="SMART" id="SM00267">
    <property type="entry name" value="GGDEF"/>
    <property type="match status" value="2"/>
</dbReference>
<dbReference type="NCBIfam" id="TIGR00254">
    <property type="entry name" value="GGDEF"/>
    <property type="match status" value="2"/>
</dbReference>
<dbReference type="InterPro" id="IPR003018">
    <property type="entry name" value="GAF"/>
</dbReference>
<dbReference type="SMART" id="SM00065">
    <property type="entry name" value="GAF"/>
    <property type="match status" value="1"/>
</dbReference>
<keyword evidence="1" id="KW-0812">Transmembrane</keyword>
<dbReference type="InterPro" id="IPR043128">
    <property type="entry name" value="Rev_trsase/Diguanyl_cyclase"/>
</dbReference>